<evidence type="ECO:0000256" key="1">
    <source>
        <dbReference type="SAM" id="Phobius"/>
    </source>
</evidence>
<organism evidence="2">
    <name type="scientific">marine sediment metagenome</name>
    <dbReference type="NCBI Taxonomy" id="412755"/>
    <lineage>
        <taxon>unclassified sequences</taxon>
        <taxon>metagenomes</taxon>
        <taxon>ecological metagenomes</taxon>
    </lineage>
</organism>
<feature type="transmembrane region" description="Helical" evidence="1">
    <location>
        <begin position="38"/>
        <end position="58"/>
    </location>
</feature>
<dbReference type="AlphaFoldDB" id="A0A0F9CUD2"/>
<feature type="transmembrane region" description="Helical" evidence="1">
    <location>
        <begin position="12"/>
        <end position="32"/>
    </location>
</feature>
<protein>
    <submittedName>
        <fullName evidence="2">Uncharacterized protein</fullName>
    </submittedName>
</protein>
<sequence>MNKKKITPYYDLMVSLGFLVIFVVMAILGIIYLDYNFLIGFISGGAVLLLLFISIFSLNNLKGKE</sequence>
<keyword evidence="1" id="KW-1133">Transmembrane helix</keyword>
<name>A0A0F9CUD2_9ZZZZ</name>
<evidence type="ECO:0000313" key="2">
    <source>
        <dbReference type="EMBL" id="KKL53003.1"/>
    </source>
</evidence>
<accession>A0A0F9CUD2</accession>
<dbReference type="EMBL" id="LAZR01031688">
    <property type="protein sequence ID" value="KKL53003.1"/>
    <property type="molecule type" value="Genomic_DNA"/>
</dbReference>
<keyword evidence="1" id="KW-0812">Transmembrane</keyword>
<comment type="caution">
    <text evidence="2">The sequence shown here is derived from an EMBL/GenBank/DDBJ whole genome shotgun (WGS) entry which is preliminary data.</text>
</comment>
<gene>
    <name evidence="2" type="ORF">LCGC14_2279790</name>
</gene>
<proteinExistence type="predicted"/>
<keyword evidence="1" id="KW-0472">Membrane</keyword>
<reference evidence="2" key="1">
    <citation type="journal article" date="2015" name="Nature">
        <title>Complex archaea that bridge the gap between prokaryotes and eukaryotes.</title>
        <authorList>
            <person name="Spang A."/>
            <person name="Saw J.H."/>
            <person name="Jorgensen S.L."/>
            <person name="Zaremba-Niedzwiedzka K."/>
            <person name="Martijn J."/>
            <person name="Lind A.E."/>
            <person name="van Eijk R."/>
            <person name="Schleper C."/>
            <person name="Guy L."/>
            <person name="Ettema T.J."/>
        </authorList>
    </citation>
    <scope>NUCLEOTIDE SEQUENCE</scope>
</reference>